<dbReference type="EMBL" id="NOII01000001">
    <property type="protein sequence ID" value="OYD59532.1"/>
    <property type="molecule type" value="Genomic_DNA"/>
</dbReference>
<reference evidence="4 5" key="1">
    <citation type="submission" date="2017-07" db="EMBL/GenBank/DDBJ databases">
        <title>Fictibacillus sp. nov. GDSW-R2A3 Genome sequencing and assembly.</title>
        <authorList>
            <person name="Mayilraj S."/>
        </authorList>
    </citation>
    <scope>NUCLEOTIDE SEQUENCE [LARGE SCALE GENOMIC DNA]</scope>
    <source>
        <strain evidence="4 5">GDSW-R2A3</strain>
    </source>
</reference>
<proteinExistence type="inferred from homology"/>
<feature type="binding site" evidence="3">
    <location>
        <position position="61"/>
    </location>
    <ligand>
        <name>Ca(2+)</name>
        <dbReference type="ChEBI" id="CHEBI:29108"/>
    </ligand>
</feature>
<comment type="similarity">
    <text evidence="1">Belongs to the manganese catalase family.</text>
</comment>
<gene>
    <name evidence="4" type="ORF">CGZ90_06470</name>
</gene>
<comment type="cofactor">
    <cofactor evidence="2">
        <name>Mn(2+)</name>
        <dbReference type="ChEBI" id="CHEBI:29035"/>
    </cofactor>
    <text evidence="2">Binds 2 manganese ions per subunit.</text>
</comment>
<keyword evidence="2" id="KW-0464">Manganese</keyword>
<dbReference type="SUPFAM" id="SSF47240">
    <property type="entry name" value="Ferritin-like"/>
    <property type="match status" value="1"/>
</dbReference>
<dbReference type="GO" id="GO:0046872">
    <property type="term" value="F:metal ion binding"/>
    <property type="evidence" value="ECO:0007669"/>
    <property type="project" value="UniProtKB-KW"/>
</dbReference>
<dbReference type="InterPro" id="IPR039377">
    <property type="entry name" value="Mn_catalase_dom"/>
</dbReference>
<feature type="binding site" evidence="2">
    <location>
        <position position="150"/>
    </location>
    <ligand>
        <name>Mn(2+)</name>
        <dbReference type="ChEBI" id="CHEBI:29035"/>
        <label>1</label>
    </ligand>
</feature>
<evidence type="ECO:0000256" key="3">
    <source>
        <dbReference type="PIRSR" id="PIRSR607760-2"/>
    </source>
</evidence>
<dbReference type="RefSeq" id="WP_094251493.1">
    <property type="nucleotide sequence ID" value="NZ_JBHLXL010000001.1"/>
</dbReference>
<feature type="binding site" evidence="2">
    <location>
        <position position="73"/>
    </location>
    <ligand>
        <name>Mn(2+)</name>
        <dbReference type="ChEBI" id="CHEBI:29035"/>
        <label>1</label>
    </ligand>
</feature>
<dbReference type="InterPro" id="IPR012347">
    <property type="entry name" value="Ferritin-like"/>
</dbReference>
<comment type="cofactor">
    <cofactor evidence="3">
        <name>Ca(2+)</name>
        <dbReference type="ChEBI" id="CHEBI:29108"/>
    </cofactor>
    <text evidence="3">Binds 1 Ca(2+) ion per subunit.</text>
</comment>
<feature type="binding site" evidence="2">
    <location>
        <position position="36"/>
    </location>
    <ligand>
        <name>Mn(2+)</name>
        <dbReference type="ChEBI" id="CHEBI:29035"/>
        <label>1</label>
    </ligand>
</feature>
<dbReference type="InterPro" id="IPR009078">
    <property type="entry name" value="Ferritin-like_SF"/>
</dbReference>
<dbReference type="CDD" id="cd01051">
    <property type="entry name" value="Mn_catalase"/>
    <property type="match status" value="1"/>
</dbReference>
<name>A0A235FE94_9BACL</name>
<dbReference type="Gene3D" id="1.20.1260.10">
    <property type="match status" value="1"/>
</dbReference>
<keyword evidence="3" id="KW-0106">Calcium</keyword>
<evidence type="ECO:0000256" key="1">
    <source>
        <dbReference type="ARBA" id="ARBA00007644"/>
    </source>
</evidence>
<dbReference type="Pfam" id="PF05067">
    <property type="entry name" value="Mn_catalase"/>
    <property type="match status" value="1"/>
</dbReference>
<sequence length="304" mass="33917">MFTRLNKLLIELPMPTNPDANAAAAVQDLLGGKFGEMSTLNNYLYQSFNFREKKKLKPFYDLVASITAEEIGHVELVTNTINLMIYGTTRPGDVNSAPMGAAKDKRNTDHFIASAQTGLPFDSMGRYWSGDYVFSSGNLVLDLLHNFFLECGARTHKMRVYEMTDNPVAREMIGYLLVRGGVHVLAYAKAIEMATGVDIKKMLPVPNLSNAAFETARKFEAQGINNKLYTFSDKYYQDVAWIWHGQNPENGQDLEVVIGTPKGGPIPDLPEIPEEFAPGISQEDFMQIARRLQQNAGISPREQV</sequence>
<evidence type="ECO:0000313" key="5">
    <source>
        <dbReference type="Proteomes" id="UP000215059"/>
    </source>
</evidence>
<comment type="caution">
    <text evidence="4">The sequence shown here is derived from an EMBL/GenBank/DDBJ whole genome shotgun (WGS) entry which is preliminary data.</text>
</comment>
<protein>
    <submittedName>
        <fullName evidence="4">Manganese catalase</fullName>
    </submittedName>
</protein>
<keyword evidence="5" id="KW-1185">Reference proteome</keyword>
<dbReference type="OrthoDB" id="9800585at2"/>
<feature type="binding site" evidence="3">
    <location>
        <position position="232"/>
    </location>
    <ligand>
        <name>Ca(2+)</name>
        <dbReference type="ChEBI" id="CHEBI:29108"/>
    </ligand>
</feature>
<evidence type="ECO:0000313" key="4">
    <source>
        <dbReference type="EMBL" id="OYD59532.1"/>
    </source>
</evidence>
<organism evidence="4 5">
    <name type="scientific">Fictibacillus aquaticus</name>
    <dbReference type="NCBI Taxonomy" id="2021314"/>
    <lineage>
        <taxon>Bacteria</taxon>
        <taxon>Bacillati</taxon>
        <taxon>Bacillota</taxon>
        <taxon>Bacilli</taxon>
        <taxon>Bacillales</taxon>
        <taxon>Fictibacillaceae</taxon>
        <taxon>Fictibacillus</taxon>
    </lineage>
</organism>
<feature type="binding site" evidence="2">
    <location>
        <position position="70"/>
    </location>
    <ligand>
        <name>Mn(2+)</name>
        <dbReference type="ChEBI" id="CHEBI:29035"/>
        <label>1</label>
    </ligand>
</feature>
<accession>A0A235FE94</accession>
<dbReference type="Proteomes" id="UP000215059">
    <property type="component" value="Unassembled WGS sequence"/>
</dbReference>
<keyword evidence="2" id="KW-0479">Metal-binding</keyword>
<dbReference type="AlphaFoldDB" id="A0A235FE94"/>
<evidence type="ECO:0000256" key="2">
    <source>
        <dbReference type="PIRSR" id="PIRSR607760-1"/>
    </source>
</evidence>
<feature type="binding site" evidence="2">
    <location>
        <position position="183"/>
    </location>
    <ligand>
        <name>Mn(2+)</name>
        <dbReference type="ChEBI" id="CHEBI:29035"/>
        <label>1</label>
    </ligand>
</feature>
<dbReference type="InterPro" id="IPR007760">
    <property type="entry name" value="Mn_catalase"/>
</dbReference>